<dbReference type="PANTHER" id="PTHR31389">
    <property type="entry name" value="LD39211P"/>
    <property type="match status" value="1"/>
</dbReference>
<dbReference type="Proteomes" id="UP000783686">
    <property type="component" value="Unassembled WGS sequence"/>
</dbReference>
<protein>
    <submittedName>
        <fullName evidence="1">Uncharacterized protein</fullName>
    </submittedName>
</protein>
<reference evidence="1" key="1">
    <citation type="submission" date="2020-09" db="EMBL/GenBank/DDBJ databases">
        <authorList>
            <person name="Kikuchi T."/>
        </authorList>
    </citation>
    <scope>NUCLEOTIDE SEQUENCE</scope>
    <source>
        <strain evidence="1">SH1</strain>
    </source>
</reference>
<comment type="caution">
    <text evidence="1">The sequence shown here is derived from an EMBL/GenBank/DDBJ whole genome shotgun (WGS) entry which is preliminary data.</text>
</comment>
<dbReference type="OrthoDB" id="10053392at2759"/>
<name>A0A811KBD5_9BILA</name>
<proteinExistence type="predicted"/>
<dbReference type="EMBL" id="CAJFDH010000003">
    <property type="protein sequence ID" value="CAD5213441.1"/>
    <property type="molecule type" value="Genomic_DNA"/>
</dbReference>
<dbReference type="EMBL" id="CAJFCW020000003">
    <property type="protein sequence ID" value="CAG9100873.1"/>
    <property type="molecule type" value="Genomic_DNA"/>
</dbReference>
<accession>A0A811KBD5</accession>
<evidence type="ECO:0000313" key="2">
    <source>
        <dbReference type="Proteomes" id="UP000614601"/>
    </source>
</evidence>
<keyword evidence="2" id="KW-1185">Reference proteome</keyword>
<organism evidence="1 2">
    <name type="scientific">Bursaphelenchus okinawaensis</name>
    <dbReference type="NCBI Taxonomy" id="465554"/>
    <lineage>
        <taxon>Eukaryota</taxon>
        <taxon>Metazoa</taxon>
        <taxon>Ecdysozoa</taxon>
        <taxon>Nematoda</taxon>
        <taxon>Chromadorea</taxon>
        <taxon>Rhabditida</taxon>
        <taxon>Tylenchina</taxon>
        <taxon>Tylenchomorpha</taxon>
        <taxon>Aphelenchoidea</taxon>
        <taxon>Aphelenchoididae</taxon>
        <taxon>Bursaphelenchus</taxon>
    </lineage>
</organism>
<evidence type="ECO:0000313" key="1">
    <source>
        <dbReference type="EMBL" id="CAD5213441.1"/>
    </source>
</evidence>
<dbReference type="AlphaFoldDB" id="A0A811KBD5"/>
<sequence>MQTEKNFFFYDTSITLKDDVHKIVPKEVKEGRSPPFMNFNTAEHSVYATLHPGMLDYLPMPYDVIVALEYQSILFISDSPYTRRFLKWFSLCALTEDCISPPNATVSCDLSAKDRFYSKMGRNCHRFDQNLWNLINLQYLFDPFYKGALRLGLVHEWIDGTANSDDISEFINETITKRDERFLPLGMMFNVTRGNVINRKIKLDC</sequence>
<gene>
    <name evidence="1" type="ORF">BOKJ2_LOCUS5094</name>
</gene>
<dbReference type="PANTHER" id="PTHR31389:SF4">
    <property type="entry name" value="LD39211P"/>
    <property type="match status" value="1"/>
</dbReference>
<dbReference type="Proteomes" id="UP000614601">
    <property type="component" value="Unassembled WGS sequence"/>
</dbReference>